<reference evidence="1 2" key="1">
    <citation type="submission" date="2015-11" db="EMBL/GenBank/DDBJ databases">
        <authorList>
            <consortium name="Pathogen Informatics"/>
        </authorList>
    </citation>
    <scope>NUCLEOTIDE SEQUENCE [LARGE SCALE GENOMIC DNA]</scope>
    <source>
        <strain evidence="1 2">006A-0191</strain>
    </source>
</reference>
<evidence type="ECO:0000313" key="1">
    <source>
        <dbReference type="EMBL" id="CUU83348.1"/>
    </source>
</evidence>
<name>A0A9W5ASD9_CAMHY</name>
<proteinExistence type="predicted"/>
<evidence type="ECO:0000313" key="2">
    <source>
        <dbReference type="Proteomes" id="UP000052257"/>
    </source>
</evidence>
<dbReference type="Proteomes" id="UP000052257">
    <property type="component" value="Unassembled WGS sequence"/>
</dbReference>
<organism evidence="1 2">
    <name type="scientific">Campylobacter hyointestinalis subsp. hyointestinalis</name>
    <dbReference type="NCBI Taxonomy" id="91352"/>
    <lineage>
        <taxon>Bacteria</taxon>
        <taxon>Pseudomonadati</taxon>
        <taxon>Campylobacterota</taxon>
        <taxon>Epsilonproteobacteria</taxon>
        <taxon>Campylobacterales</taxon>
        <taxon>Campylobacteraceae</taxon>
        <taxon>Campylobacter</taxon>
    </lineage>
</organism>
<sequence length="64" mass="7674">MTETRNRKSKMEKYKYEIEELLNKGITIRATWKIICNDIPSYERISYAAFLHFVNKQCTKPKSD</sequence>
<dbReference type="AlphaFoldDB" id="A0A9W5ASD9"/>
<dbReference type="RefSeq" id="WP_059427512.1">
    <property type="nucleotide sequence ID" value="NZ_FAUT01000001.1"/>
</dbReference>
<protein>
    <submittedName>
        <fullName evidence="1">Uncharacterized protein</fullName>
    </submittedName>
</protein>
<dbReference type="GeneID" id="29474329"/>
<comment type="caution">
    <text evidence="1">The sequence shown here is derived from an EMBL/GenBank/DDBJ whole genome shotgun (WGS) entry which is preliminary data.</text>
</comment>
<dbReference type="EMBL" id="FAUW01000003">
    <property type="protein sequence ID" value="CUU83348.1"/>
    <property type="molecule type" value="Genomic_DNA"/>
</dbReference>
<gene>
    <name evidence="1" type="ORF">ERS739220_01422</name>
</gene>
<accession>A0A9W5ASD9</accession>